<organism evidence="1 2">
    <name type="scientific">Bionectria ochroleuca</name>
    <name type="common">Gliocladium roseum</name>
    <dbReference type="NCBI Taxonomy" id="29856"/>
    <lineage>
        <taxon>Eukaryota</taxon>
        <taxon>Fungi</taxon>
        <taxon>Dikarya</taxon>
        <taxon>Ascomycota</taxon>
        <taxon>Pezizomycotina</taxon>
        <taxon>Sordariomycetes</taxon>
        <taxon>Hypocreomycetidae</taxon>
        <taxon>Hypocreales</taxon>
        <taxon>Bionectriaceae</taxon>
        <taxon>Clonostachys</taxon>
    </lineage>
</organism>
<reference evidence="1 2" key="1">
    <citation type="submission" date="2019-06" db="EMBL/GenBank/DDBJ databases">
        <authorList>
            <person name="Broberg M."/>
        </authorList>
    </citation>
    <scope>NUCLEOTIDE SEQUENCE [LARGE SCALE GENOMIC DNA]</scope>
</reference>
<sequence length="435" mass="49117">MNRLEVVDVVDIMPSIAESIASLQSLKALGIRKNRCPGTLGALERIANIQHLKYEMASSSPSEIQALSPLLTNSASTLKSLTVTMMGLKYINFPSTQGASLSENWKSSEVLLPNLSSLTLRGYFIDEDSIRSLVRVVNLLHLRELHLNFGSESEGQHLLLQQLARLAKSTSRENIAIESLEITLPQEDRRYDPPVHPPFLGGEAAALGHFLSSFDSLRNLILWDCFLTWKGKMEVSNQLVQGIVSHKDLRVLRFQYLSYVGPLRRWAKFAHDKVAIFVNNLPELQEFGFMPLVSYESSALDMIGGILAQGKNLTTVAYSASDWISCQTSEDWMRKLLRGMLDYEGTVQHSTDSEFIWEECSKISRILGPSEEWLLSSRNGVSTENVTGWKRVLSSDRRREVWYKLIPSPKERKTYHSSVNLTWVDTVIKELSQGR</sequence>
<evidence type="ECO:0000313" key="2">
    <source>
        <dbReference type="Proteomes" id="UP000766486"/>
    </source>
</evidence>
<dbReference type="Gene3D" id="3.80.10.10">
    <property type="entry name" value="Ribonuclease Inhibitor"/>
    <property type="match status" value="1"/>
</dbReference>
<comment type="caution">
    <text evidence="1">The sequence shown here is derived from an EMBL/GenBank/DDBJ whole genome shotgun (WGS) entry which is preliminary data.</text>
</comment>
<dbReference type="EMBL" id="CABFNS010000910">
    <property type="protein sequence ID" value="VUC35383.1"/>
    <property type="molecule type" value="Genomic_DNA"/>
</dbReference>
<proteinExistence type="predicted"/>
<dbReference type="SUPFAM" id="SSF52047">
    <property type="entry name" value="RNI-like"/>
    <property type="match status" value="1"/>
</dbReference>
<gene>
    <name evidence="1" type="ORF">CLO192961_LOCUS411210</name>
</gene>
<keyword evidence="2" id="KW-1185">Reference proteome</keyword>
<protein>
    <recommendedName>
        <fullName evidence="3">F-box domain-containing protein</fullName>
    </recommendedName>
</protein>
<evidence type="ECO:0008006" key="3">
    <source>
        <dbReference type="Google" id="ProtNLM"/>
    </source>
</evidence>
<dbReference type="InterPro" id="IPR032675">
    <property type="entry name" value="LRR_dom_sf"/>
</dbReference>
<evidence type="ECO:0000313" key="1">
    <source>
        <dbReference type="EMBL" id="VUC35383.1"/>
    </source>
</evidence>
<dbReference type="Proteomes" id="UP000766486">
    <property type="component" value="Unassembled WGS sequence"/>
</dbReference>
<name>A0ABY6UYW0_BIOOC</name>
<accession>A0ABY6UYW0</accession>